<evidence type="ECO:0000259" key="2">
    <source>
        <dbReference type="SMART" id="SM00954"/>
    </source>
</evidence>
<dbReference type="OrthoDB" id="9801824at2"/>
<dbReference type="InterPro" id="IPR007685">
    <property type="entry name" value="RelA_SpoT"/>
</dbReference>
<gene>
    <name evidence="3" type="ORF">A8708_24415</name>
</gene>
<reference evidence="3 4" key="1">
    <citation type="submission" date="2016-05" db="EMBL/GenBank/DDBJ databases">
        <title>Paenibacillus sp. 1ZS3-15 nov., isolated from the rhizosphere soil.</title>
        <authorList>
            <person name="Zhang X.X."/>
            <person name="Zhang J."/>
        </authorList>
    </citation>
    <scope>NUCLEOTIDE SEQUENCE [LARGE SCALE GENOMIC DNA]</scope>
    <source>
        <strain evidence="3 4">1ZS3-15</strain>
    </source>
</reference>
<dbReference type="RefSeq" id="WP_068670642.1">
    <property type="nucleotide sequence ID" value="NZ_LYPB01000092.1"/>
</dbReference>
<dbReference type="UniPathway" id="UPA00908">
    <property type="reaction ID" value="UER00884"/>
</dbReference>
<dbReference type="PANTHER" id="PTHR41773:SF1">
    <property type="entry name" value="RELA_SPOT DOMAIN-CONTAINING PROTEIN"/>
    <property type="match status" value="1"/>
</dbReference>
<protein>
    <recommendedName>
        <fullName evidence="2">RelA/SpoT domain-containing protein</fullName>
    </recommendedName>
</protein>
<dbReference type="EMBL" id="LYPB01000092">
    <property type="protein sequence ID" value="OAS13604.1"/>
    <property type="molecule type" value="Genomic_DNA"/>
</dbReference>
<dbReference type="Pfam" id="PF04607">
    <property type="entry name" value="RelA_SpoT"/>
    <property type="match status" value="1"/>
</dbReference>
<dbReference type="Gene3D" id="1.10.287.860">
    <property type="entry name" value="Nucleotidyltransferase"/>
    <property type="match status" value="1"/>
</dbReference>
<evidence type="ECO:0000313" key="4">
    <source>
        <dbReference type="Proteomes" id="UP000078454"/>
    </source>
</evidence>
<dbReference type="SUPFAM" id="SSF81301">
    <property type="entry name" value="Nucleotidyltransferase"/>
    <property type="match status" value="1"/>
</dbReference>
<proteinExistence type="predicted"/>
<evidence type="ECO:0000256" key="1">
    <source>
        <dbReference type="ARBA" id="ARBA00004976"/>
    </source>
</evidence>
<evidence type="ECO:0000313" key="3">
    <source>
        <dbReference type="EMBL" id="OAS13604.1"/>
    </source>
</evidence>
<keyword evidence="4" id="KW-1185">Reference proteome</keyword>
<feature type="domain" description="RelA/SpoT" evidence="2">
    <location>
        <begin position="102"/>
        <end position="225"/>
    </location>
</feature>
<dbReference type="AlphaFoldDB" id="A0A197ZWS1"/>
<organism evidence="3 4">
    <name type="scientific">Paenibacillus oryzisoli</name>
    <dbReference type="NCBI Taxonomy" id="1850517"/>
    <lineage>
        <taxon>Bacteria</taxon>
        <taxon>Bacillati</taxon>
        <taxon>Bacillota</taxon>
        <taxon>Bacilli</taxon>
        <taxon>Bacillales</taxon>
        <taxon>Paenibacillaceae</taxon>
        <taxon>Paenibacillus</taxon>
    </lineage>
</organism>
<dbReference type="Proteomes" id="UP000078454">
    <property type="component" value="Unassembled WGS sequence"/>
</dbReference>
<name>A0A197ZWS1_9BACL</name>
<dbReference type="STRING" id="1850517.A8708_24415"/>
<dbReference type="SMART" id="SM00954">
    <property type="entry name" value="RelA_SpoT"/>
    <property type="match status" value="1"/>
</dbReference>
<dbReference type="CDD" id="cd05399">
    <property type="entry name" value="NT_Rel-Spo_like"/>
    <property type="match status" value="1"/>
</dbReference>
<comment type="caution">
    <text evidence="3">The sequence shown here is derived from an EMBL/GenBank/DDBJ whole genome shotgun (WGS) entry which is preliminary data.</text>
</comment>
<dbReference type="Gene3D" id="3.30.460.10">
    <property type="entry name" value="Beta Polymerase, domain 2"/>
    <property type="match status" value="1"/>
</dbReference>
<dbReference type="GO" id="GO:0015970">
    <property type="term" value="P:guanosine tetraphosphate biosynthetic process"/>
    <property type="evidence" value="ECO:0007669"/>
    <property type="project" value="UniProtKB-UniPathway"/>
</dbReference>
<dbReference type="InterPro" id="IPR043519">
    <property type="entry name" value="NT_sf"/>
</dbReference>
<accession>A0A197ZWS1</accession>
<dbReference type="PANTHER" id="PTHR41773">
    <property type="entry name" value="GTP PYROPHOSPHATASE-RELATED"/>
    <property type="match status" value="1"/>
</dbReference>
<comment type="pathway">
    <text evidence="1">Purine metabolism; ppGpp biosynthesis; ppGpp from GTP: step 1/2.</text>
</comment>
<sequence length="383" mass="44322">MRLRREILFSERIIWNQIYECRNCKDYVECCNLEKSRLGGKVLNSKVNFNSPEVVTLFETKPEVIRQFLNMQQQYEQLCNEVAYILERSINNAGIHIAAITYRAKAFDSFVEKITRKHYNDPFKEITDFAGVRAVYLYNRDINAIDEIINSNFNVIEKINKSDLNGIDKFGYGAVHYLVTLGKDTSGARYDDLKESICEIQVRTVLQDAWAVIDHHLVYKKESDAPPFLKRKLNSLAGLFELADDYFDQIRTARESYISSITNVENPEELLDQQINVDTVTAFLNQKYPDKQVSNGDNHLSKVIGNINRFNYSKIRDLEDLLSRADKAIEKYENNRGELKFGIAYIAVAAAFENEEYRDSSGWDDAQRSIFIKYENLVVKEAS</sequence>